<evidence type="ECO:0000313" key="2">
    <source>
        <dbReference type="EMBL" id="MFB9906654.1"/>
    </source>
</evidence>
<dbReference type="InterPro" id="IPR050266">
    <property type="entry name" value="AB_hydrolase_sf"/>
</dbReference>
<dbReference type="PANTHER" id="PTHR43798">
    <property type="entry name" value="MONOACYLGLYCEROL LIPASE"/>
    <property type="match status" value="1"/>
</dbReference>
<dbReference type="SUPFAM" id="SSF53474">
    <property type="entry name" value="alpha/beta-Hydrolases"/>
    <property type="match status" value="1"/>
</dbReference>
<proteinExistence type="predicted"/>
<protein>
    <submittedName>
        <fullName evidence="2">Alpha/beta fold hydrolase</fullName>
    </submittedName>
</protein>
<dbReference type="Gene3D" id="3.40.50.1820">
    <property type="entry name" value="alpha/beta hydrolase"/>
    <property type="match status" value="1"/>
</dbReference>
<comment type="caution">
    <text evidence="2">The sequence shown here is derived from an EMBL/GenBank/DDBJ whole genome shotgun (WGS) entry which is preliminary data.</text>
</comment>
<keyword evidence="3" id="KW-1185">Reference proteome</keyword>
<dbReference type="RefSeq" id="WP_377855318.1">
    <property type="nucleotide sequence ID" value="NZ_JBHLZU010000018.1"/>
</dbReference>
<dbReference type="InterPro" id="IPR029058">
    <property type="entry name" value="AB_hydrolase_fold"/>
</dbReference>
<evidence type="ECO:0000259" key="1">
    <source>
        <dbReference type="Pfam" id="PF12697"/>
    </source>
</evidence>
<dbReference type="GO" id="GO:0016787">
    <property type="term" value="F:hydrolase activity"/>
    <property type="evidence" value="ECO:0007669"/>
    <property type="project" value="UniProtKB-KW"/>
</dbReference>
<organism evidence="2 3">
    <name type="scientific">Allokutzneria oryzae</name>
    <dbReference type="NCBI Taxonomy" id="1378989"/>
    <lineage>
        <taxon>Bacteria</taxon>
        <taxon>Bacillati</taxon>
        <taxon>Actinomycetota</taxon>
        <taxon>Actinomycetes</taxon>
        <taxon>Pseudonocardiales</taxon>
        <taxon>Pseudonocardiaceae</taxon>
        <taxon>Allokutzneria</taxon>
    </lineage>
</organism>
<dbReference type="Pfam" id="PF12697">
    <property type="entry name" value="Abhydrolase_6"/>
    <property type="match status" value="1"/>
</dbReference>
<gene>
    <name evidence="2" type="ORF">ACFFQA_22200</name>
</gene>
<dbReference type="EMBL" id="JBHLZU010000018">
    <property type="protein sequence ID" value="MFB9906654.1"/>
    <property type="molecule type" value="Genomic_DNA"/>
</dbReference>
<evidence type="ECO:0000313" key="3">
    <source>
        <dbReference type="Proteomes" id="UP001589693"/>
    </source>
</evidence>
<keyword evidence="2" id="KW-0378">Hydrolase</keyword>
<dbReference type="InterPro" id="IPR000073">
    <property type="entry name" value="AB_hydrolase_1"/>
</dbReference>
<sequence length="274" mass="28540">MRTEVGASMGIAEHSITATDGTPLSYREIGDGPVVVIAHGVLATAEHWDPVAKALADQGFRVVVANRRGRAPSGPLGADYDLATEVSDLHLVLDAAGPGATLFGHSYGALLALHAAVERDGLRSLVLYEPPPGEGKFAGPALPKVRDAVERGDLDEAITVIVTEISPYEGPGGVAGYRTTEMWRSQLALVPPAVEETAVIDAHVPAYPLYRSLSLPTKVFVGERSRGRRPFGPATAAVAAAIPNAQLVELAGQGHLAHVEAPVLLAKHIADATG</sequence>
<feature type="domain" description="AB hydrolase-1" evidence="1">
    <location>
        <begin position="35"/>
        <end position="266"/>
    </location>
</feature>
<reference evidence="2 3" key="1">
    <citation type="submission" date="2024-09" db="EMBL/GenBank/DDBJ databases">
        <authorList>
            <person name="Sun Q."/>
            <person name="Mori K."/>
        </authorList>
    </citation>
    <scope>NUCLEOTIDE SEQUENCE [LARGE SCALE GENOMIC DNA]</scope>
    <source>
        <strain evidence="2 3">TBRC 7907</strain>
    </source>
</reference>
<dbReference type="Proteomes" id="UP001589693">
    <property type="component" value="Unassembled WGS sequence"/>
</dbReference>
<name>A0ABV6A0I7_9PSEU</name>
<accession>A0ABV6A0I7</accession>